<dbReference type="InterPro" id="IPR006091">
    <property type="entry name" value="Acyl-CoA_Oxase/DH_mid-dom"/>
</dbReference>
<dbReference type="RefSeq" id="WP_088570658.1">
    <property type="nucleotide sequence ID" value="NZ_FYEK01000020.1"/>
</dbReference>
<dbReference type="InterPro" id="IPR009100">
    <property type="entry name" value="AcylCoA_DH/oxidase_NM_dom_sf"/>
</dbReference>
<dbReference type="InterPro" id="IPR036250">
    <property type="entry name" value="AcylCo_DH-like_C"/>
</dbReference>
<sequence length="392" mass="42302">MDFRLSEEQRLFRQAVREFAEQELKPRARHVDERGEFNWEAVRKGASLGLLGLTVPEAYGGAGLDHVSAAIAIEEIARGCGSTALSLAAHNGLGLAPILLFGSEAQKRRWLPALTSGRNGLAALALTEPHCGSDLGAVRTTAVRDGDEWVITGQKMWCTNAGIAEVIVTLCRTDPEAGKRGLSLILIPTDAPGLSIAPPEKKMGLHGSPTHAVTFDHVRVPLDHLLGEPGRGLPYALQVLDGGRIGIGALSVGLAQAAFEEAVRYAKERTAFGQPIAAYQAVQWMLADAAVEIEAARLLVYRAAWLRDQGLPYTQAAAMAKLFASEMAERVTRNAIQIHGGYGYSREFPVERLYRDARLMTIGEGTSEIQRLVIARHILGLVRAEPLPADVV</sequence>
<keyword evidence="11" id="KW-1185">Reference proteome</keyword>
<evidence type="ECO:0000259" key="8">
    <source>
        <dbReference type="Pfam" id="PF02770"/>
    </source>
</evidence>
<dbReference type="AlphaFoldDB" id="A0A212QQT2"/>
<dbReference type="PANTHER" id="PTHR43884:SF12">
    <property type="entry name" value="ISOVALERYL-COA DEHYDROGENASE, MITOCHONDRIAL-RELATED"/>
    <property type="match status" value="1"/>
</dbReference>
<dbReference type="Gene3D" id="1.10.540.10">
    <property type="entry name" value="Acyl-CoA dehydrogenase/oxidase, N-terminal domain"/>
    <property type="match status" value="1"/>
</dbReference>
<protein>
    <submittedName>
        <fullName evidence="10">Acyl-CoA dehydrogenase</fullName>
    </submittedName>
</protein>
<dbReference type="EMBL" id="FYEK01000020">
    <property type="protein sequence ID" value="SNB61894.1"/>
    <property type="molecule type" value="Genomic_DNA"/>
</dbReference>
<dbReference type="GO" id="GO:0050660">
    <property type="term" value="F:flavin adenine dinucleotide binding"/>
    <property type="evidence" value="ECO:0007669"/>
    <property type="project" value="InterPro"/>
</dbReference>
<organism evidence="10 11">
    <name type="scientific">Thermoflexus hugenholtzii JAD2</name>
    <dbReference type="NCBI Taxonomy" id="877466"/>
    <lineage>
        <taxon>Bacteria</taxon>
        <taxon>Bacillati</taxon>
        <taxon>Chloroflexota</taxon>
        <taxon>Thermoflexia</taxon>
        <taxon>Thermoflexales</taxon>
        <taxon>Thermoflexaceae</taxon>
        <taxon>Thermoflexus</taxon>
    </lineage>
</organism>
<dbReference type="InterPro" id="IPR037069">
    <property type="entry name" value="AcylCoA_DH/ox_N_sf"/>
</dbReference>
<dbReference type="InterPro" id="IPR046373">
    <property type="entry name" value="Acyl-CoA_Oxase/DH_mid-dom_sf"/>
</dbReference>
<dbReference type="InterPro" id="IPR013786">
    <property type="entry name" value="AcylCoA_DH/ox_N"/>
</dbReference>
<evidence type="ECO:0000256" key="2">
    <source>
        <dbReference type="ARBA" id="ARBA00009347"/>
    </source>
</evidence>
<evidence type="ECO:0000256" key="6">
    <source>
        <dbReference type="RuleBase" id="RU362125"/>
    </source>
</evidence>
<reference evidence="11" key="1">
    <citation type="submission" date="2017-06" db="EMBL/GenBank/DDBJ databases">
        <authorList>
            <person name="Varghese N."/>
            <person name="Submissions S."/>
        </authorList>
    </citation>
    <scope>NUCLEOTIDE SEQUENCE [LARGE SCALE GENOMIC DNA]</scope>
    <source>
        <strain evidence="11">JAD2</strain>
    </source>
</reference>
<dbReference type="InParanoid" id="A0A212QQT2"/>
<evidence type="ECO:0000313" key="11">
    <source>
        <dbReference type="Proteomes" id="UP000197025"/>
    </source>
</evidence>
<dbReference type="Pfam" id="PF00441">
    <property type="entry name" value="Acyl-CoA_dh_1"/>
    <property type="match status" value="1"/>
</dbReference>
<dbReference type="GO" id="GO:0003995">
    <property type="term" value="F:acyl-CoA dehydrogenase activity"/>
    <property type="evidence" value="ECO:0007669"/>
    <property type="project" value="InterPro"/>
</dbReference>
<feature type="domain" description="Acyl-CoA oxidase/dehydrogenase middle" evidence="8">
    <location>
        <begin position="123"/>
        <end position="218"/>
    </location>
</feature>
<evidence type="ECO:0000256" key="1">
    <source>
        <dbReference type="ARBA" id="ARBA00001974"/>
    </source>
</evidence>
<feature type="domain" description="Acyl-CoA dehydrogenase/oxidase N-terminal" evidence="9">
    <location>
        <begin position="6"/>
        <end position="117"/>
    </location>
</feature>
<dbReference type="FunFam" id="2.40.110.10:FF:000009">
    <property type="entry name" value="Acyl-CoA dehydrogenase"/>
    <property type="match status" value="1"/>
</dbReference>
<feature type="domain" description="Acyl-CoA dehydrogenase/oxidase C-terminal" evidence="7">
    <location>
        <begin position="230"/>
        <end position="379"/>
    </location>
</feature>
<keyword evidence="4 6" id="KW-0274">FAD</keyword>
<keyword evidence="3 6" id="KW-0285">Flavoprotein</keyword>
<dbReference type="Proteomes" id="UP000197025">
    <property type="component" value="Unassembled WGS sequence"/>
</dbReference>
<dbReference type="InterPro" id="IPR009075">
    <property type="entry name" value="AcylCo_DH/oxidase_C"/>
</dbReference>
<dbReference type="Pfam" id="PF02771">
    <property type="entry name" value="Acyl-CoA_dh_N"/>
    <property type="match status" value="1"/>
</dbReference>
<dbReference type="PIRSF" id="PIRSF016578">
    <property type="entry name" value="HsaA"/>
    <property type="match status" value="1"/>
</dbReference>
<evidence type="ECO:0000259" key="7">
    <source>
        <dbReference type="Pfam" id="PF00441"/>
    </source>
</evidence>
<proteinExistence type="inferred from homology"/>
<dbReference type="PANTHER" id="PTHR43884">
    <property type="entry name" value="ACYL-COA DEHYDROGENASE"/>
    <property type="match status" value="1"/>
</dbReference>
<evidence type="ECO:0000256" key="3">
    <source>
        <dbReference type="ARBA" id="ARBA00022630"/>
    </source>
</evidence>
<accession>A0A212QQT2</accession>
<dbReference type="SUPFAM" id="SSF56645">
    <property type="entry name" value="Acyl-CoA dehydrogenase NM domain-like"/>
    <property type="match status" value="1"/>
</dbReference>
<dbReference type="InterPro" id="IPR006089">
    <property type="entry name" value="Acyl-CoA_DH_CS"/>
</dbReference>
<dbReference type="SUPFAM" id="SSF47203">
    <property type="entry name" value="Acyl-CoA dehydrogenase C-terminal domain-like"/>
    <property type="match status" value="1"/>
</dbReference>
<evidence type="ECO:0000313" key="10">
    <source>
        <dbReference type="EMBL" id="SNB61894.1"/>
    </source>
</evidence>
<evidence type="ECO:0000259" key="9">
    <source>
        <dbReference type="Pfam" id="PF02771"/>
    </source>
</evidence>
<dbReference type="OrthoDB" id="9778581at2"/>
<dbReference type="FunCoup" id="A0A212QQT2">
    <property type="interactions" value="300"/>
</dbReference>
<dbReference type="CDD" id="cd01158">
    <property type="entry name" value="SCAD_SBCAD"/>
    <property type="match status" value="1"/>
</dbReference>
<dbReference type="Pfam" id="PF02770">
    <property type="entry name" value="Acyl-CoA_dh_M"/>
    <property type="match status" value="1"/>
</dbReference>
<name>A0A212QQT2_9CHLR</name>
<dbReference type="Gene3D" id="2.40.110.10">
    <property type="entry name" value="Butyryl-CoA Dehydrogenase, subunit A, domain 2"/>
    <property type="match status" value="1"/>
</dbReference>
<dbReference type="PROSITE" id="PS00073">
    <property type="entry name" value="ACYL_COA_DH_2"/>
    <property type="match status" value="1"/>
</dbReference>
<comment type="similarity">
    <text evidence="2 6">Belongs to the acyl-CoA dehydrogenase family.</text>
</comment>
<gene>
    <name evidence="10" type="ORF">SAMN02746019_00027380</name>
</gene>
<dbReference type="FunFam" id="1.10.540.10:FF:000002">
    <property type="entry name" value="Acyl-CoA dehydrogenase FadE19"/>
    <property type="match status" value="1"/>
</dbReference>
<dbReference type="Gene3D" id="1.20.140.10">
    <property type="entry name" value="Butyryl-CoA Dehydrogenase, subunit A, domain 3"/>
    <property type="match status" value="1"/>
</dbReference>
<evidence type="ECO:0000256" key="4">
    <source>
        <dbReference type="ARBA" id="ARBA00022827"/>
    </source>
</evidence>
<keyword evidence="5 6" id="KW-0560">Oxidoreductase</keyword>
<dbReference type="FunFam" id="1.20.140.10:FF:000004">
    <property type="entry name" value="Acyl-CoA dehydrogenase FadE25"/>
    <property type="match status" value="1"/>
</dbReference>
<evidence type="ECO:0000256" key="5">
    <source>
        <dbReference type="ARBA" id="ARBA00023002"/>
    </source>
</evidence>
<comment type="cofactor">
    <cofactor evidence="1 6">
        <name>FAD</name>
        <dbReference type="ChEBI" id="CHEBI:57692"/>
    </cofactor>
</comment>